<organism evidence="4 5">
    <name type="scientific">Triplophysa tibetana</name>
    <dbReference type="NCBI Taxonomy" id="1572043"/>
    <lineage>
        <taxon>Eukaryota</taxon>
        <taxon>Metazoa</taxon>
        <taxon>Chordata</taxon>
        <taxon>Craniata</taxon>
        <taxon>Vertebrata</taxon>
        <taxon>Euteleostomi</taxon>
        <taxon>Actinopterygii</taxon>
        <taxon>Neopterygii</taxon>
        <taxon>Teleostei</taxon>
        <taxon>Ostariophysi</taxon>
        <taxon>Cypriniformes</taxon>
        <taxon>Nemacheilidae</taxon>
        <taxon>Triplophysa</taxon>
    </lineage>
</organism>
<dbReference type="GO" id="GO:0007399">
    <property type="term" value="P:nervous system development"/>
    <property type="evidence" value="ECO:0007669"/>
    <property type="project" value="TreeGrafter"/>
</dbReference>
<evidence type="ECO:0000256" key="1">
    <source>
        <dbReference type="SAM" id="Coils"/>
    </source>
</evidence>
<dbReference type="GO" id="GO:0016342">
    <property type="term" value="C:catenin complex"/>
    <property type="evidence" value="ECO:0007669"/>
    <property type="project" value="TreeGrafter"/>
</dbReference>
<dbReference type="PANTHER" id="PTHR12607:SF3">
    <property type="entry name" value="ADENOMATOUS POLYPOSIS COLI PROTEIN 2"/>
    <property type="match status" value="1"/>
</dbReference>
<dbReference type="Pfam" id="PF11414">
    <property type="entry name" value="Suppressor_APC"/>
    <property type="match status" value="1"/>
</dbReference>
<comment type="caution">
    <text evidence="4">The sequence shown here is derived from an EMBL/GenBank/DDBJ whole genome shotgun (WGS) entry which is preliminary data.</text>
</comment>
<dbReference type="Gene3D" id="1.10.287.450">
    <property type="entry name" value="Helix hairpin bin"/>
    <property type="match status" value="1"/>
</dbReference>
<dbReference type="SUPFAM" id="SSF58050">
    <property type="entry name" value="N-terminal coiled coil domain from apc"/>
    <property type="match status" value="1"/>
</dbReference>
<dbReference type="GO" id="GO:0030877">
    <property type="term" value="C:beta-catenin destruction complex"/>
    <property type="evidence" value="ECO:0007669"/>
    <property type="project" value="TreeGrafter"/>
</dbReference>
<dbReference type="SUPFAM" id="SSF82931">
    <property type="entry name" value="Tumor suppressor gene product Apc"/>
    <property type="match status" value="1"/>
</dbReference>
<dbReference type="GO" id="GO:0008017">
    <property type="term" value="F:microtubule binding"/>
    <property type="evidence" value="ECO:0007669"/>
    <property type="project" value="TreeGrafter"/>
</dbReference>
<feature type="compositionally biased region" description="Low complexity" evidence="2">
    <location>
        <begin position="122"/>
        <end position="138"/>
    </location>
</feature>
<dbReference type="GO" id="GO:0090090">
    <property type="term" value="P:negative regulation of canonical Wnt signaling pathway"/>
    <property type="evidence" value="ECO:0007669"/>
    <property type="project" value="TreeGrafter"/>
</dbReference>
<dbReference type="GO" id="GO:0045295">
    <property type="term" value="F:gamma-catenin binding"/>
    <property type="evidence" value="ECO:0007669"/>
    <property type="project" value="TreeGrafter"/>
</dbReference>
<feature type="coiled-coil region" evidence="1">
    <location>
        <begin position="35"/>
        <end position="86"/>
    </location>
</feature>
<feature type="region of interest" description="Disordered" evidence="2">
    <location>
        <begin position="255"/>
        <end position="303"/>
    </location>
</feature>
<name>A0A5A9NFD4_9TELE</name>
<protein>
    <submittedName>
        <fullName evidence="4">Adenomatous polyposis coli protein 2</fullName>
    </submittedName>
</protein>
<dbReference type="Proteomes" id="UP000324632">
    <property type="component" value="Chromosome 19"/>
</dbReference>
<evidence type="ECO:0000256" key="2">
    <source>
        <dbReference type="SAM" id="MobiDB-lite"/>
    </source>
</evidence>
<dbReference type="InterPro" id="IPR032038">
    <property type="entry name" value="APC_N"/>
</dbReference>
<proteinExistence type="predicted"/>
<keyword evidence="1" id="KW-0175">Coiled coil</keyword>
<evidence type="ECO:0000313" key="5">
    <source>
        <dbReference type="Proteomes" id="UP000324632"/>
    </source>
</evidence>
<feature type="domain" description="Adenomatous polyposis coli N-terminal dimerisation" evidence="3">
    <location>
        <begin position="33"/>
        <end position="84"/>
    </location>
</feature>
<dbReference type="PANTHER" id="PTHR12607">
    <property type="entry name" value="ADENOMATOUS POLYPOSIS COLI PROTEIN FAMILY"/>
    <property type="match status" value="1"/>
</dbReference>
<dbReference type="InterPro" id="IPR026818">
    <property type="entry name" value="Apc_fam"/>
</dbReference>
<dbReference type="GO" id="GO:0008013">
    <property type="term" value="F:beta-catenin binding"/>
    <property type="evidence" value="ECO:0007669"/>
    <property type="project" value="InterPro"/>
</dbReference>
<dbReference type="InterPro" id="IPR036149">
    <property type="entry name" value="APC_N_sf"/>
</dbReference>
<accession>A0A5A9NFD4</accession>
<dbReference type="GO" id="GO:0001708">
    <property type="term" value="P:cell fate specification"/>
    <property type="evidence" value="ECO:0007669"/>
    <property type="project" value="TreeGrafter"/>
</dbReference>
<dbReference type="Pfam" id="PF16689">
    <property type="entry name" value="APC_N_CC"/>
    <property type="match status" value="1"/>
</dbReference>
<sequence length="303" mass="34205">MCMGIIGETRKDRDRRGEWKRGSHRVMMSFPTASYDQLVRQVEDLRQENSHLRRELKDNSHHLSKLENETSDMKEVLRQLQSKLEQEAGTLASSGRSDVLDQLKEMIAGQVGEGDERLGLGRSRSPICPSSRQSSSASGEGTAIHPTHPNQGPGEGRVTAQHLEELCKERSMLLSETEKEENEQRWYYSQLQSLSQKLAELPRLDTVDFIRQQLEFEAQQLRSVMEERFGTSDEMVQRTQIRVARLEQLEKELQEVHSSRGPQEKSAITETQSTECLLKASVPDMDTGNAGTLEAPGEAGSKV</sequence>
<feature type="compositionally biased region" description="Polar residues" evidence="2">
    <location>
        <begin position="266"/>
        <end position="275"/>
    </location>
</feature>
<dbReference type="Gene3D" id="1.20.5.10">
    <property type="match status" value="1"/>
</dbReference>
<feature type="region of interest" description="Disordered" evidence="2">
    <location>
        <begin position="111"/>
        <end position="157"/>
    </location>
</feature>
<gene>
    <name evidence="4" type="ORF">E1301_Tti009597</name>
</gene>
<reference evidence="4 5" key="1">
    <citation type="journal article" date="2019" name="Mol. Ecol. Resour.">
        <title>Chromosome-level genome assembly of Triplophysa tibetana, a fish adapted to the harsh high-altitude environment of the Tibetan Plateau.</title>
        <authorList>
            <person name="Yang X."/>
            <person name="Liu H."/>
            <person name="Ma Z."/>
            <person name="Zou Y."/>
            <person name="Zou M."/>
            <person name="Mao Y."/>
            <person name="Li X."/>
            <person name="Wang H."/>
            <person name="Chen T."/>
            <person name="Wang W."/>
            <person name="Yang R."/>
        </authorList>
    </citation>
    <scope>NUCLEOTIDE SEQUENCE [LARGE SCALE GENOMIC DNA]</scope>
    <source>
        <strain evidence="4">TTIB1903HZAU</strain>
        <tissue evidence="4">Muscle</tissue>
    </source>
</reference>
<dbReference type="FunFam" id="1.20.5.10:FF:000003">
    <property type="entry name" value="Adenomatous polyposis coli protein 2"/>
    <property type="match status" value="1"/>
</dbReference>
<dbReference type="GO" id="GO:0016477">
    <property type="term" value="P:cell migration"/>
    <property type="evidence" value="ECO:0007669"/>
    <property type="project" value="TreeGrafter"/>
</dbReference>
<feature type="compositionally biased region" description="Basic and acidic residues" evidence="2">
    <location>
        <begin position="8"/>
        <end position="20"/>
    </location>
</feature>
<dbReference type="GO" id="GO:0007026">
    <property type="term" value="P:negative regulation of microtubule depolymerization"/>
    <property type="evidence" value="ECO:0007669"/>
    <property type="project" value="TreeGrafter"/>
</dbReference>
<dbReference type="InterPro" id="IPR026831">
    <property type="entry name" value="APC_dom"/>
</dbReference>
<feature type="region of interest" description="Disordered" evidence="2">
    <location>
        <begin position="1"/>
        <end position="20"/>
    </location>
</feature>
<evidence type="ECO:0000313" key="4">
    <source>
        <dbReference type="EMBL" id="KAA0707925.1"/>
    </source>
</evidence>
<keyword evidence="5" id="KW-1185">Reference proteome</keyword>
<dbReference type="GO" id="GO:0005881">
    <property type="term" value="C:cytoplasmic microtubule"/>
    <property type="evidence" value="ECO:0007669"/>
    <property type="project" value="TreeGrafter"/>
</dbReference>
<dbReference type="AlphaFoldDB" id="A0A5A9NFD4"/>
<evidence type="ECO:0000259" key="3">
    <source>
        <dbReference type="Pfam" id="PF16689"/>
    </source>
</evidence>
<dbReference type="EMBL" id="SOYY01000019">
    <property type="protein sequence ID" value="KAA0707925.1"/>
    <property type="molecule type" value="Genomic_DNA"/>
</dbReference>
<dbReference type="GO" id="GO:0007389">
    <property type="term" value="P:pattern specification process"/>
    <property type="evidence" value="ECO:0007669"/>
    <property type="project" value="TreeGrafter"/>
</dbReference>